<feature type="domain" description="Beta-lactamase-related" evidence="2">
    <location>
        <begin position="52"/>
        <end position="350"/>
    </location>
</feature>
<dbReference type="OrthoDB" id="2247630at2"/>
<dbReference type="AlphaFoldDB" id="A0A4Q1DDS9"/>
<evidence type="ECO:0000313" key="4">
    <source>
        <dbReference type="EMBL" id="RXK86833.1"/>
    </source>
</evidence>
<evidence type="ECO:0000313" key="5">
    <source>
        <dbReference type="Proteomes" id="UP000290545"/>
    </source>
</evidence>
<dbReference type="InterPro" id="IPR050789">
    <property type="entry name" value="Diverse_Enzym_Activities"/>
</dbReference>
<comment type="caution">
    <text evidence="4">The sequence shown here is derived from an EMBL/GenBank/DDBJ whole genome shotgun (WGS) entry which is preliminary data.</text>
</comment>
<evidence type="ECO:0000259" key="2">
    <source>
        <dbReference type="Pfam" id="PF00144"/>
    </source>
</evidence>
<keyword evidence="1" id="KW-0732">Signal</keyword>
<dbReference type="SUPFAM" id="SSF53474">
    <property type="entry name" value="alpha/beta-Hydrolases"/>
    <property type="match status" value="1"/>
</dbReference>
<dbReference type="EMBL" id="SDHZ01000001">
    <property type="protein sequence ID" value="RXK86833.1"/>
    <property type="molecule type" value="Genomic_DNA"/>
</dbReference>
<accession>A0A4Q1DDS9</accession>
<dbReference type="InterPro" id="IPR000073">
    <property type="entry name" value="AB_hydrolase_1"/>
</dbReference>
<dbReference type="PANTHER" id="PTHR43283:SF3">
    <property type="entry name" value="BETA-LACTAMASE FAMILY PROTEIN (AFU_ORTHOLOGUE AFUA_5G07500)"/>
    <property type="match status" value="1"/>
</dbReference>
<reference evidence="4 5" key="1">
    <citation type="submission" date="2019-01" db="EMBL/GenBank/DDBJ databases">
        <title>Filimonas sp. strain TTM-71.</title>
        <authorList>
            <person name="Chen W.-M."/>
        </authorList>
    </citation>
    <scope>NUCLEOTIDE SEQUENCE [LARGE SCALE GENOMIC DNA]</scope>
    <source>
        <strain evidence="4 5">TTM-71</strain>
    </source>
</reference>
<dbReference type="InterPro" id="IPR001466">
    <property type="entry name" value="Beta-lactam-related"/>
</dbReference>
<dbReference type="RefSeq" id="WP_129002582.1">
    <property type="nucleotide sequence ID" value="NZ_SDHZ01000001.1"/>
</dbReference>
<protein>
    <submittedName>
        <fullName evidence="4">Alpha/beta fold hydrolase</fullName>
    </submittedName>
</protein>
<dbReference type="Gene3D" id="3.40.710.10">
    <property type="entry name" value="DD-peptidase/beta-lactamase superfamily"/>
    <property type="match status" value="1"/>
</dbReference>
<dbReference type="SUPFAM" id="SSF56601">
    <property type="entry name" value="beta-lactamase/transpeptidase-like"/>
    <property type="match status" value="1"/>
</dbReference>
<dbReference type="Proteomes" id="UP000290545">
    <property type="component" value="Unassembled WGS sequence"/>
</dbReference>
<keyword evidence="5" id="KW-1185">Reference proteome</keyword>
<dbReference type="Pfam" id="PF00144">
    <property type="entry name" value="Beta-lactamase"/>
    <property type="match status" value="1"/>
</dbReference>
<feature type="chain" id="PRO_5020360576" evidence="1">
    <location>
        <begin position="34"/>
        <end position="651"/>
    </location>
</feature>
<dbReference type="PANTHER" id="PTHR43283">
    <property type="entry name" value="BETA-LACTAMASE-RELATED"/>
    <property type="match status" value="1"/>
</dbReference>
<dbReference type="Gene3D" id="3.40.50.1820">
    <property type="entry name" value="alpha/beta hydrolase"/>
    <property type="match status" value="1"/>
</dbReference>
<sequence>MVKKVNNLSNWFKRSIHSACIPLLLSAACSESAAQLSAPLQYNRKYDFSVLEQRIRGWVDSGYYNGAAIVVVRNNKPVYKSYFGTYTPNTIVHIASAGKWLAAATIATLVDEGRLNWDDKVSKWIPGFDQVKGSATLKQLLSHTAGYPAYQPNDKHVDNYQSLAESVSHIIPLPADTTPGTKFEYGGLSMQVAGRMAELATGKDWETIFREKIAIPLGLKATCFTPVDTINGGHSPMLGGGAVTTLDDYTRFLSLISNKGVFQGKRILSEITVATLEADAIGNALVSPGEFVSNARAEDRKDLYGLGLWREETGDKGNALLISSPSWAGAYPWIDRKTNTYGFFLARISNPRNGFNSFYASPVLPLLVRDAITETQHPEVKRGYIPVKQGRLFYEELGKGQPLIFVHGHSFDLHEWEPQFYQFAKKYRVIRYDVRGYGKSSMPIEFSDNRHADDLAALMDALHITKAHLVGLSMGGFIATDFLALYQHRLLSVTLASGDLYSHDGPSVPWSPEKLEEQYARNNAYMEKGIFQNKKEWFNGLTTHNDTPVAVLRKPVWNMIYKWNAWQPTHIEPRYLLGYDVIPLLQQLKITVPVMVLTGEYDYNKAKPRKIETLIKVTRSGVVPASGHVSNLENAAGFNTKLNEFLSGIKK</sequence>
<evidence type="ECO:0000256" key="1">
    <source>
        <dbReference type="SAM" id="SignalP"/>
    </source>
</evidence>
<organism evidence="4 5">
    <name type="scientific">Filimonas effusa</name>
    <dbReference type="NCBI Taxonomy" id="2508721"/>
    <lineage>
        <taxon>Bacteria</taxon>
        <taxon>Pseudomonadati</taxon>
        <taxon>Bacteroidota</taxon>
        <taxon>Chitinophagia</taxon>
        <taxon>Chitinophagales</taxon>
        <taxon>Chitinophagaceae</taxon>
        <taxon>Filimonas</taxon>
    </lineage>
</organism>
<evidence type="ECO:0000259" key="3">
    <source>
        <dbReference type="Pfam" id="PF00561"/>
    </source>
</evidence>
<dbReference type="PRINTS" id="PR00111">
    <property type="entry name" value="ABHYDROLASE"/>
</dbReference>
<gene>
    <name evidence="4" type="ORF">ESB13_08565</name>
</gene>
<dbReference type="PROSITE" id="PS51257">
    <property type="entry name" value="PROKAR_LIPOPROTEIN"/>
    <property type="match status" value="1"/>
</dbReference>
<feature type="signal peptide" evidence="1">
    <location>
        <begin position="1"/>
        <end position="33"/>
    </location>
</feature>
<name>A0A4Q1DDS9_9BACT</name>
<feature type="domain" description="AB hydrolase-1" evidence="3">
    <location>
        <begin position="402"/>
        <end position="538"/>
    </location>
</feature>
<dbReference type="GO" id="GO:0016787">
    <property type="term" value="F:hydrolase activity"/>
    <property type="evidence" value="ECO:0007669"/>
    <property type="project" value="UniProtKB-KW"/>
</dbReference>
<proteinExistence type="predicted"/>
<dbReference type="Pfam" id="PF00561">
    <property type="entry name" value="Abhydrolase_1"/>
    <property type="match status" value="1"/>
</dbReference>
<keyword evidence="4" id="KW-0378">Hydrolase</keyword>
<dbReference type="InterPro" id="IPR029058">
    <property type="entry name" value="AB_hydrolase_fold"/>
</dbReference>
<dbReference type="InterPro" id="IPR012338">
    <property type="entry name" value="Beta-lactam/transpept-like"/>
</dbReference>